<gene>
    <name evidence="1" type="ORF">AZ78_1290</name>
</gene>
<organism evidence="1 2">
    <name type="scientific">Lysobacter capsici AZ78</name>
    <dbReference type="NCBI Taxonomy" id="1444315"/>
    <lineage>
        <taxon>Bacteria</taxon>
        <taxon>Pseudomonadati</taxon>
        <taxon>Pseudomonadota</taxon>
        <taxon>Gammaproteobacteria</taxon>
        <taxon>Lysobacterales</taxon>
        <taxon>Lysobacteraceae</taxon>
        <taxon>Lysobacter</taxon>
    </lineage>
</organism>
<name>A0A125MMK8_9GAMM</name>
<sequence>MKALTLTPQQALLLRGIADQPTLIDSKHPVIPADGGLAYASGVRDGEAQLARRLLQAAGK</sequence>
<dbReference type="Proteomes" id="UP000023435">
    <property type="component" value="Unassembled WGS sequence"/>
</dbReference>
<dbReference type="EMBL" id="JAJA02000001">
    <property type="protein sequence ID" value="KWS03741.1"/>
    <property type="molecule type" value="Genomic_DNA"/>
</dbReference>
<evidence type="ECO:0000313" key="2">
    <source>
        <dbReference type="Proteomes" id="UP000023435"/>
    </source>
</evidence>
<keyword evidence="2" id="KW-1185">Reference proteome</keyword>
<dbReference type="AlphaFoldDB" id="A0A125MMK8"/>
<proteinExistence type="predicted"/>
<comment type="caution">
    <text evidence="1">The sequence shown here is derived from an EMBL/GenBank/DDBJ whole genome shotgun (WGS) entry which is preliminary data.</text>
</comment>
<evidence type="ECO:0000313" key="1">
    <source>
        <dbReference type="EMBL" id="KWS03741.1"/>
    </source>
</evidence>
<dbReference type="RefSeq" id="WP_036109957.1">
    <property type="nucleotide sequence ID" value="NZ_JAJA02000001.1"/>
</dbReference>
<protein>
    <submittedName>
        <fullName evidence="1">Uncharacterized protein</fullName>
    </submittedName>
</protein>
<reference evidence="1 2" key="1">
    <citation type="journal article" date="2014" name="Genome Announc.">
        <title>Draft Genome Sequence of Lysobacter capsici AZ78, a Bacterium Antagonistic to Plant-Pathogenic Oomycetes.</title>
        <authorList>
            <person name="Puopolo G."/>
            <person name="Sonego P."/>
            <person name="Engelen K."/>
            <person name="Pertot I."/>
        </authorList>
    </citation>
    <scope>NUCLEOTIDE SEQUENCE [LARGE SCALE GENOMIC DNA]</scope>
    <source>
        <strain evidence="1 2">AZ78</strain>
    </source>
</reference>
<accession>A0A125MMK8</accession>